<organism evidence="3">
    <name type="scientific">Timspurckia oligopyrenoides</name>
    <dbReference type="NCBI Taxonomy" id="708627"/>
    <lineage>
        <taxon>Eukaryota</taxon>
        <taxon>Rhodophyta</taxon>
        <taxon>Bangiophyceae</taxon>
        <taxon>Porphyridiales</taxon>
        <taxon>Porphyridiaceae</taxon>
        <taxon>Timspurckia</taxon>
    </lineage>
</organism>
<dbReference type="AlphaFoldDB" id="A0A7S1EPL5"/>
<sequence length="438" mass="49569">MSTWGEWLGLTNSAEDSDQNTSSNVAQTTEGESNTDKREGFESVIESSHGSPSLSSSHSAHTDFKQSAFAEYASMVGMDVVNAGFSLPIFCFEPSTELSRMSETFEFGYLMNTAASYKSDPVLKHAYVAAFVVSGYAHSIRLLKPFDSVPDETFQLEIPDWNMKYIAEHISNDPSLSVGFCEGNGWSFTEDVQACAVYHGNSLEISNKGHRKLCFDGNEVLTWKFPKTTVNNLVLGSTYIEHHGELKIENTNNGFKIEMEFAQKGWFDYAKGGGVSGCVMDQDGNVKMKLKGSWMESLVGIYVGEDGQETGEEIELWNAGEHFVQDDVWKFTKFSCGYFDVTEDELKKYPPTDSRQRLDVRYLLKGKSQLAGEAKNWIEYQRKQRENEHKSDEKAVLSARYFKQVDKDTQFTEWDYIGDYWDKTQSIPDAEFEAMKLF</sequence>
<dbReference type="EMBL" id="HBFP01000792">
    <property type="protein sequence ID" value="CAD8816196.1"/>
    <property type="molecule type" value="Transcribed_RNA"/>
</dbReference>
<evidence type="ECO:0000313" key="3">
    <source>
        <dbReference type="EMBL" id="CAD8816196.1"/>
    </source>
</evidence>
<dbReference type="InterPro" id="IPR037239">
    <property type="entry name" value="OSBP_sf"/>
</dbReference>
<feature type="compositionally biased region" description="Low complexity" evidence="2">
    <location>
        <begin position="47"/>
        <end position="59"/>
    </location>
</feature>
<evidence type="ECO:0000256" key="1">
    <source>
        <dbReference type="ARBA" id="ARBA00008842"/>
    </source>
</evidence>
<feature type="compositionally biased region" description="Polar residues" evidence="2">
    <location>
        <begin position="10"/>
        <end position="32"/>
    </location>
</feature>
<feature type="region of interest" description="Disordered" evidence="2">
    <location>
        <begin position="1"/>
        <end position="59"/>
    </location>
</feature>
<dbReference type="GO" id="GO:0120009">
    <property type="term" value="P:intermembrane lipid transfer"/>
    <property type="evidence" value="ECO:0007669"/>
    <property type="project" value="UniProtKB-ARBA"/>
</dbReference>
<reference evidence="3" key="1">
    <citation type="submission" date="2021-01" db="EMBL/GenBank/DDBJ databases">
        <authorList>
            <person name="Corre E."/>
            <person name="Pelletier E."/>
            <person name="Niang G."/>
            <person name="Scheremetjew M."/>
            <person name="Finn R."/>
            <person name="Kale V."/>
            <person name="Holt S."/>
            <person name="Cochrane G."/>
            <person name="Meng A."/>
            <person name="Brown T."/>
            <person name="Cohen L."/>
        </authorList>
    </citation>
    <scope>NUCLEOTIDE SEQUENCE</scope>
    <source>
        <strain evidence="3">CCMP3278</strain>
    </source>
</reference>
<dbReference type="InterPro" id="IPR000648">
    <property type="entry name" value="Oxysterol-bd"/>
</dbReference>
<name>A0A7S1EPL5_9RHOD</name>
<evidence type="ECO:0008006" key="4">
    <source>
        <dbReference type="Google" id="ProtNLM"/>
    </source>
</evidence>
<dbReference type="FunFam" id="2.40.160.120:FF:000001">
    <property type="entry name" value="Oxysterol-binding protein"/>
    <property type="match status" value="1"/>
</dbReference>
<dbReference type="GO" id="GO:0032934">
    <property type="term" value="F:sterol binding"/>
    <property type="evidence" value="ECO:0007669"/>
    <property type="project" value="TreeGrafter"/>
</dbReference>
<proteinExistence type="inferred from homology"/>
<dbReference type="GO" id="GO:0016020">
    <property type="term" value="C:membrane"/>
    <property type="evidence" value="ECO:0007669"/>
    <property type="project" value="TreeGrafter"/>
</dbReference>
<dbReference type="GO" id="GO:0005829">
    <property type="term" value="C:cytosol"/>
    <property type="evidence" value="ECO:0007669"/>
    <property type="project" value="TreeGrafter"/>
</dbReference>
<protein>
    <recommendedName>
        <fullName evidence="4">Oxysterol-binding protein</fullName>
    </recommendedName>
</protein>
<dbReference type="Pfam" id="PF01237">
    <property type="entry name" value="Oxysterol_BP"/>
    <property type="match status" value="1"/>
</dbReference>
<accession>A0A7S1EPL5</accession>
<evidence type="ECO:0000256" key="2">
    <source>
        <dbReference type="SAM" id="MobiDB-lite"/>
    </source>
</evidence>
<dbReference type="SUPFAM" id="SSF144000">
    <property type="entry name" value="Oxysterol-binding protein-like"/>
    <property type="match status" value="1"/>
</dbReference>
<dbReference type="Gene3D" id="2.40.160.120">
    <property type="match status" value="1"/>
</dbReference>
<gene>
    <name evidence="3" type="ORF">TOLI1172_LOCUS584</name>
</gene>
<dbReference type="PANTHER" id="PTHR10972">
    <property type="entry name" value="OXYSTEROL-BINDING PROTEIN-RELATED"/>
    <property type="match status" value="1"/>
</dbReference>
<comment type="similarity">
    <text evidence="1">Belongs to the OSBP family.</text>
</comment>